<keyword evidence="5" id="KW-1185">Reference proteome</keyword>
<organism evidence="4 5">
    <name type="scientific">Blepharisma stoltei</name>
    <dbReference type="NCBI Taxonomy" id="1481888"/>
    <lineage>
        <taxon>Eukaryota</taxon>
        <taxon>Sar</taxon>
        <taxon>Alveolata</taxon>
        <taxon>Ciliophora</taxon>
        <taxon>Postciliodesmatophora</taxon>
        <taxon>Heterotrichea</taxon>
        <taxon>Heterotrichida</taxon>
        <taxon>Blepharismidae</taxon>
        <taxon>Blepharisma</taxon>
    </lineage>
</organism>
<dbReference type="InterPro" id="IPR052346">
    <property type="entry name" value="O-mannosyl-transferase_TMTC"/>
</dbReference>
<dbReference type="PROSITE" id="PS50005">
    <property type="entry name" value="TPR"/>
    <property type="match status" value="3"/>
</dbReference>
<dbReference type="AlphaFoldDB" id="A0AAU9K6Y5"/>
<dbReference type="InterPro" id="IPR011990">
    <property type="entry name" value="TPR-like_helical_dom_sf"/>
</dbReference>
<evidence type="ECO:0000256" key="2">
    <source>
        <dbReference type="ARBA" id="ARBA00022803"/>
    </source>
</evidence>
<evidence type="ECO:0008006" key="6">
    <source>
        <dbReference type="Google" id="ProtNLM"/>
    </source>
</evidence>
<protein>
    <recommendedName>
        <fullName evidence="6">Tetratricopeptide repeat protein</fullName>
    </recommendedName>
</protein>
<dbReference type="Gene3D" id="1.25.40.10">
    <property type="entry name" value="Tetratricopeptide repeat domain"/>
    <property type="match status" value="2"/>
</dbReference>
<evidence type="ECO:0000313" key="5">
    <source>
        <dbReference type="Proteomes" id="UP001162131"/>
    </source>
</evidence>
<name>A0AAU9K6Y5_9CILI</name>
<comment type="caution">
    <text evidence="4">The sequence shown here is derived from an EMBL/GenBank/DDBJ whole genome shotgun (WGS) entry which is preliminary data.</text>
</comment>
<accession>A0AAU9K6Y5</accession>
<evidence type="ECO:0000256" key="1">
    <source>
        <dbReference type="ARBA" id="ARBA00022737"/>
    </source>
</evidence>
<gene>
    <name evidence="4" type="ORF">BSTOLATCC_MIC47780</name>
</gene>
<dbReference type="SMART" id="SM00028">
    <property type="entry name" value="TPR"/>
    <property type="match status" value="4"/>
</dbReference>
<evidence type="ECO:0000313" key="4">
    <source>
        <dbReference type="EMBL" id="CAG9328941.1"/>
    </source>
</evidence>
<feature type="repeat" description="TPR" evidence="3">
    <location>
        <begin position="11"/>
        <end position="44"/>
    </location>
</feature>
<proteinExistence type="predicted"/>
<dbReference type="Proteomes" id="UP001162131">
    <property type="component" value="Unassembled WGS sequence"/>
</dbReference>
<sequence>MEKVEYSLEKAILHNKFGSFCLKAGRVEKAVKHFNDAISICPPDILFSNVHVNLANAYLEEKKTEEAKIQFQLAIEKSPYNQPDFQGLEINPSLHSLEALSESYANLAVLYMNKDELDTAHNLLLRSIQLKSDSEANVNLGHLLRQLNRKEEAIEYAWSQAEAHARKDGAEFIRPTQLEPKHFELPPRNPEDTVHVVCVKWGSKYGPDYVNKLYHGVKRHVSGIPYDFCCFTENPEGLDEGIRVVPLAENWSGWWGKATLFSEHGLEGRLVYIDLDTVITGSLNDLLSYPGVFAVMGTSDIACEKEKNSYNTSIIAWHSSFGKEIYTTLRQNYKYMLKFICRFDHWTEMMVKDADLVQEVFPGQFLDYLTYCKESVPEGCRMVCFPRDPKPHDYKSEWIRELWN</sequence>
<dbReference type="InterPro" id="IPR029044">
    <property type="entry name" value="Nucleotide-diphossugar_trans"/>
</dbReference>
<dbReference type="SUPFAM" id="SSF48452">
    <property type="entry name" value="TPR-like"/>
    <property type="match status" value="1"/>
</dbReference>
<dbReference type="PANTHER" id="PTHR44227:SF3">
    <property type="entry name" value="PROTEIN O-MANNOSYL-TRANSFERASE TMTC4"/>
    <property type="match status" value="1"/>
</dbReference>
<dbReference type="EMBL" id="CAJZBQ010000047">
    <property type="protein sequence ID" value="CAG9328941.1"/>
    <property type="molecule type" value="Genomic_DNA"/>
</dbReference>
<feature type="repeat" description="TPR" evidence="3">
    <location>
        <begin position="101"/>
        <end position="134"/>
    </location>
</feature>
<dbReference type="InterPro" id="IPR019734">
    <property type="entry name" value="TPR_rpt"/>
</dbReference>
<keyword evidence="1" id="KW-0677">Repeat</keyword>
<evidence type="ECO:0000256" key="3">
    <source>
        <dbReference type="PROSITE-ProRule" id="PRU00339"/>
    </source>
</evidence>
<dbReference type="PANTHER" id="PTHR44227">
    <property type="match status" value="1"/>
</dbReference>
<dbReference type="Pfam" id="PF13181">
    <property type="entry name" value="TPR_8"/>
    <property type="match status" value="2"/>
</dbReference>
<reference evidence="4" key="1">
    <citation type="submission" date="2021-09" db="EMBL/GenBank/DDBJ databases">
        <authorList>
            <consortium name="AG Swart"/>
            <person name="Singh M."/>
            <person name="Singh A."/>
            <person name="Seah K."/>
            <person name="Emmerich C."/>
        </authorList>
    </citation>
    <scope>NUCLEOTIDE SEQUENCE</scope>
    <source>
        <strain evidence="4">ATCC30299</strain>
    </source>
</reference>
<keyword evidence="2 3" id="KW-0802">TPR repeat</keyword>
<feature type="repeat" description="TPR" evidence="3">
    <location>
        <begin position="48"/>
        <end position="81"/>
    </location>
</feature>
<dbReference type="SUPFAM" id="SSF53448">
    <property type="entry name" value="Nucleotide-diphospho-sugar transferases"/>
    <property type="match status" value="1"/>
</dbReference>